<accession>A0A1B6E388</accession>
<keyword evidence="4" id="KW-0812">Transmembrane</keyword>
<organism evidence="8">
    <name type="scientific">Clastoptera arizonana</name>
    <name type="common">Arizona spittle bug</name>
    <dbReference type="NCBI Taxonomy" id="38151"/>
    <lineage>
        <taxon>Eukaryota</taxon>
        <taxon>Metazoa</taxon>
        <taxon>Ecdysozoa</taxon>
        <taxon>Arthropoda</taxon>
        <taxon>Hexapoda</taxon>
        <taxon>Insecta</taxon>
        <taxon>Pterygota</taxon>
        <taxon>Neoptera</taxon>
        <taxon>Paraneoptera</taxon>
        <taxon>Hemiptera</taxon>
        <taxon>Auchenorrhyncha</taxon>
        <taxon>Cercopoidea</taxon>
        <taxon>Clastopteridae</taxon>
        <taxon>Clastoptera</taxon>
    </lineage>
</organism>
<dbReference type="Gene3D" id="3.40.50.1820">
    <property type="entry name" value="alpha/beta hydrolase"/>
    <property type="match status" value="1"/>
</dbReference>
<dbReference type="InterPro" id="IPR054518">
    <property type="entry name" value="ABHD16_N"/>
</dbReference>
<evidence type="ECO:0000256" key="2">
    <source>
        <dbReference type="ARBA" id="ARBA00022801"/>
    </source>
</evidence>
<evidence type="ECO:0000256" key="3">
    <source>
        <dbReference type="ARBA" id="ARBA00023098"/>
    </source>
</evidence>
<sequence>MVELNKISLFQAFWRCLFSPKLYRIYNKNGEGIMYEANHLEKWGDQIITSLFIAWHVGVYTSPVLMFIMYKKGYFLLEGAITLTKVAVGVGFLLATSYGLRSFGRINTPSYLKFQKTLTSAKKNLNAENKKALMVYDFDFEQWPVEFRWNEVEGDDSKTRRFDSPSNYRVAEGSLMYVPCSIISYLAAHSIGIRLIYPGSVSALGYMMSPLLLQGRATMIEKDDGERFKLKAHDGNEIDAFFVDRRDKRSGNGSTLVICSEGNAGFYEIGIMVTPLRANYSVLGWNHPGFGGSTGMPYPNQEQNAMDVVMQFAIHKLGFLPEQIVLFGWSIGGYTTAWAAKAYPDVKAVIIDASFDDLLPLAIPRMPTLLEPLVKRIIRHHVNLDVAQLLCHYPGPISLVRRTEDEIICLEMGDLSTNRGNNLLLQVLRFRYPNLFDSESEKNLLEWLGSSGSNQKEIWSRFGVNEDNCKDSLESYTKMYSSIYPCKIGSSMFVKTPLLIYLASKYLVDYAATHCTPLPVGLFTIPESLTST</sequence>
<feature type="domain" description="AB hydrolase-1" evidence="5">
    <location>
        <begin position="261"/>
        <end position="403"/>
    </location>
</feature>
<dbReference type="EMBL" id="GEDC01004923">
    <property type="protein sequence ID" value="JAS32375.1"/>
    <property type="molecule type" value="Transcribed_RNA"/>
</dbReference>
<feature type="transmembrane region" description="Helical" evidence="4">
    <location>
        <begin position="47"/>
        <end position="68"/>
    </location>
</feature>
<proteinExistence type="inferred from homology"/>
<dbReference type="GO" id="GO:0004620">
    <property type="term" value="F:phospholipase activity"/>
    <property type="evidence" value="ECO:0007669"/>
    <property type="project" value="TreeGrafter"/>
</dbReference>
<dbReference type="GO" id="GO:0052651">
    <property type="term" value="P:monoacylglycerol catabolic process"/>
    <property type="evidence" value="ECO:0007669"/>
    <property type="project" value="TreeGrafter"/>
</dbReference>
<protein>
    <submittedName>
        <fullName evidence="8">Uncharacterized protein</fullName>
    </submittedName>
</protein>
<dbReference type="InterPro" id="IPR029058">
    <property type="entry name" value="AB_hydrolase_fold"/>
</dbReference>
<name>A0A1B6E388_9HEMI</name>
<dbReference type="GO" id="GO:0012505">
    <property type="term" value="C:endomembrane system"/>
    <property type="evidence" value="ECO:0007669"/>
    <property type="project" value="TreeGrafter"/>
</dbReference>
<keyword evidence="3" id="KW-0443">Lipid metabolism</keyword>
<dbReference type="PANTHER" id="PTHR12277">
    <property type="entry name" value="ALPHA/BETA HYDROLASE DOMAIN-CONTAINING PROTEIN"/>
    <property type="match status" value="1"/>
</dbReference>
<gene>
    <name evidence="7" type="ORF">g.37072</name>
    <name evidence="8" type="ORF">g.37074</name>
</gene>
<evidence type="ECO:0000259" key="6">
    <source>
        <dbReference type="Pfam" id="PF22990"/>
    </source>
</evidence>
<dbReference type="FunFam" id="3.40.50.1820:FF:000074">
    <property type="entry name" value="Abhydrolase domain containing 16A"/>
    <property type="match status" value="1"/>
</dbReference>
<keyword evidence="4" id="KW-0472">Membrane</keyword>
<dbReference type="GO" id="GO:0047372">
    <property type="term" value="F:monoacylglycerol lipase activity"/>
    <property type="evidence" value="ECO:0007669"/>
    <property type="project" value="TreeGrafter"/>
</dbReference>
<evidence type="ECO:0000313" key="7">
    <source>
        <dbReference type="EMBL" id="JAS30895.1"/>
    </source>
</evidence>
<dbReference type="Pfam" id="PF00561">
    <property type="entry name" value="Abhydrolase_1"/>
    <property type="match status" value="1"/>
</dbReference>
<dbReference type="EMBL" id="GEDC01006403">
    <property type="protein sequence ID" value="JAS30895.1"/>
    <property type="molecule type" value="Transcribed_RNA"/>
</dbReference>
<dbReference type="InterPro" id="IPR000073">
    <property type="entry name" value="AB_hydrolase_1"/>
</dbReference>
<evidence type="ECO:0000256" key="4">
    <source>
        <dbReference type="SAM" id="Phobius"/>
    </source>
</evidence>
<dbReference type="Pfam" id="PF22990">
    <property type="entry name" value="ABHD16_N"/>
    <property type="match status" value="1"/>
</dbReference>
<keyword evidence="4" id="KW-1133">Transmembrane helix</keyword>
<keyword evidence="2" id="KW-0378">Hydrolase</keyword>
<feature type="transmembrane region" description="Helical" evidence="4">
    <location>
        <begin position="75"/>
        <end position="100"/>
    </location>
</feature>
<evidence type="ECO:0000313" key="8">
    <source>
        <dbReference type="EMBL" id="JAS32375.1"/>
    </source>
</evidence>
<evidence type="ECO:0000259" key="5">
    <source>
        <dbReference type="Pfam" id="PF00561"/>
    </source>
</evidence>
<comment type="similarity">
    <text evidence="1">Belongs to the AB hydrolase superfamily. ABHD16 family.</text>
</comment>
<dbReference type="AlphaFoldDB" id="A0A1B6E388"/>
<evidence type="ECO:0000256" key="1">
    <source>
        <dbReference type="ARBA" id="ARBA00009709"/>
    </source>
</evidence>
<dbReference type="SUPFAM" id="SSF53474">
    <property type="entry name" value="alpha/beta-Hydrolases"/>
    <property type="match status" value="1"/>
</dbReference>
<dbReference type="PANTHER" id="PTHR12277:SF72">
    <property type="entry name" value="BAT5L PROTEIN"/>
    <property type="match status" value="1"/>
</dbReference>
<feature type="domain" description="Phosphatidylserine Lipase ABHD16 N-terminal" evidence="6">
    <location>
        <begin position="12"/>
        <end position="139"/>
    </location>
</feature>
<reference evidence="8" key="1">
    <citation type="submission" date="2015-12" db="EMBL/GenBank/DDBJ databases">
        <title>De novo transcriptome assembly of four potential Pierce s Disease insect vectors from Arizona vineyards.</title>
        <authorList>
            <person name="Tassone E.E."/>
        </authorList>
    </citation>
    <scope>NUCLEOTIDE SEQUENCE</scope>
</reference>
<dbReference type="GO" id="GO:0006660">
    <property type="term" value="P:phosphatidylserine catabolic process"/>
    <property type="evidence" value="ECO:0007669"/>
    <property type="project" value="TreeGrafter"/>
</dbReference>